<comment type="subcellular location">
    <subcellularLocation>
        <location evidence="11">Endoplasmic reticulum membrane</location>
    </subcellularLocation>
    <subcellularLocation>
        <location evidence="11">Nucleus membrane</location>
    </subcellularLocation>
</comment>
<dbReference type="AlphaFoldDB" id="A0AAW0GVC5"/>
<evidence type="ECO:0000256" key="6">
    <source>
        <dbReference type="ARBA" id="ARBA00022824"/>
    </source>
</evidence>
<feature type="transmembrane region" description="Helical" evidence="11">
    <location>
        <begin position="455"/>
        <end position="477"/>
    </location>
</feature>
<keyword evidence="8 11" id="KW-0472">Membrane</keyword>
<dbReference type="PANTHER" id="PTHR28012:SF1">
    <property type="entry name" value="NUCLEAR FUSION PROTEIN KAR5"/>
    <property type="match status" value="1"/>
</dbReference>
<evidence type="ECO:0000256" key="1">
    <source>
        <dbReference type="ARBA" id="ARBA00003389"/>
    </source>
</evidence>
<dbReference type="GO" id="GO:0000742">
    <property type="term" value="P:karyogamy involved in conjugation with cellular fusion"/>
    <property type="evidence" value="ECO:0007669"/>
    <property type="project" value="UniProtKB-UniRule"/>
</dbReference>
<evidence type="ECO:0000256" key="5">
    <source>
        <dbReference type="ARBA" id="ARBA00022729"/>
    </source>
</evidence>
<keyword evidence="6 11" id="KW-0256">Endoplasmic reticulum</keyword>
<accession>A0AAW0GVC5</accession>
<keyword evidence="10 11" id="KW-0539">Nucleus</keyword>
<evidence type="ECO:0000256" key="3">
    <source>
        <dbReference type="ARBA" id="ARBA00022459"/>
    </source>
</evidence>
<evidence type="ECO:0000256" key="9">
    <source>
        <dbReference type="ARBA" id="ARBA00023180"/>
    </source>
</evidence>
<feature type="coiled-coil region" evidence="12">
    <location>
        <begin position="366"/>
        <end position="393"/>
    </location>
</feature>
<dbReference type="GO" id="GO:0005789">
    <property type="term" value="C:endoplasmic reticulum membrane"/>
    <property type="evidence" value="ECO:0007669"/>
    <property type="project" value="UniProtKB-SubCell"/>
</dbReference>
<evidence type="ECO:0000256" key="12">
    <source>
        <dbReference type="SAM" id="Coils"/>
    </source>
</evidence>
<dbReference type="GO" id="GO:0048288">
    <property type="term" value="P:nuclear membrane fusion involved in karyogamy"/>
    <property type="evidence" value="ECO:0007669"/>
    <property type="project" value="UniProtKB-UniRule"/>
</dbReference>
<organism evidence="14 15">
    <name type="scientific">Cerrena zonata</name>
    <dbReference type="NCBI Taxonomy" id="2478898"/>
    <lineage>
        <taxon>Eukaryota</taxon>
        <taxon>Fungi</taxon>
        <taxon>Dikarya</taxon>
        <taxon>Basidiomycota</taxon>
        <taxon>Agaricomycotina</taxon>
        <taxon>Agaricomycetes</taxon>
        <taxon>Polyporales</taxon>
        <taxon>Cerrenaceae</taxon>
        <taxon>Cerrena</taxon>
    </lineage>
</organism>
<sequence length="548" mass="62336">MTRTSRFTVIISLISAASAGLSWSSAPSKSNQKLESNELEVNHLYRLTDNLDAYMRRPDCFRTVASSIRSQCTNMETQQNERVQAAISLTLCELATAKQHSTPMECTPFDSRLGSVSFDQSEGIQGQCVEALSRSAQHWSSYSGYLREIPQLCFAFLRWNEIDTAREVYKNTTVEHLSFLMELKRSQNIRDNSDAVASEIIQDIKRAMSQFESSSIGFQQAFDESIVSRRTREEETIDMLQHTILDLQAYNELILQSWRETMNDTATALATQHASSTMSVVSSLEAEVLARVDIWFSEAHEHYSRALQVASLVDQTLTHLRQDVDIVHQSVKELSTSTAVVASHLQTQVQESLRIQDIQKDTAETAESLAGTLSELSERAQEELNNINETASAMIVDLRAQKLLSVNGLEMWKDWSRSAIFWLLEMVLRIHVDPENFDYLAQLPVFRFIGVLSRVAWYLLQGCFSSVMGMILCLFSARRWLSDIFIRTQSPSKSKHEEPLSFTYEPQISIQNPKYRRAPSAIPTTRTRPRMSRIPQRLVDGSQYSLKL</sequence>
<keyword evidence="9" id="KW-0325">Glycoprotein</keyword>
<evidence type="ECO:0000256" key="8">
    <source>
        <dbReference type="ARBA" id="ARBA00023136"/>
    </source>
</evidence>
<dbReference type="PANTHER" id="PTHR28012">
    <property type="entry name" value="NUCLEAR FUSION PROTEIN KAR5"/>
    <property type="match status" value="1"/>
</dbReference>
<evidence type="ECO:0000256" key="13">
    <source>
        <dbReference type="SAM" id="SignalP"/>
    </source>
</evidence>
<keyword evidence="7 11" id="KW-1133">Transmembrane helix</keyword>
<proteinExistence type="inferred from homology"/>
<keyword evidence="12" id="KW-0175">Coiled coil</keyword>
<evidence type="ECO:0000256" key="2">
    <source>
        <dbReference type="ARBA" id="ARBA00010473"/>
    </source>
</evidence>
<feature type="chain" id="PRO_5043351011" description="Nuclear fusion protein KAR5" evidence="13">
    <location>
        <begin position="20"/>
        <end position="548"/>
    </location>
</feature>
<dbReference type="EMBL" id="JASBNA010000003">
    <property type="protein sequence ID" value="KAK7693481.1"/>
    <property type="molecule type" value="Genomic_DNA"/>
</dbReference>
<evidence type="ECO:0000256" key="10">
    <source>
        <dbReference type="ARBA" id="ARBA00023242"/>
    </source>
</evidence>
<protein>
    <recommendedName>
        <fullName evidence="16">Nuclear fusion protein KAR5</fullName>
    </recommendedName>
</protein>
<evidence type="ECO:0000256" key="4">
    <source>
        <dbReference type="ARBA" id="ARBA00022692"/>
    </source>
</evidence>
<keyword evidence="4 11" id="KW-0812">Transmembrane</keyword>
<keyword evidence="3 11" id="KW-0415">Karyogamy</keyword>
<comment type="function">
    <text evidence="1 11">Required for nuclear membrane fusion during karyogamy.</text>
</comment>
<gene>
    <name evidence="14" type="ORF">QCA50_003049</name>
</gene>
<keyword evidence="5 11" id="KW-0732">Signal</keyword>
<evidence type="ECO:0000256" key="7">
    <source>
        <dbReference type="ARBA" id="ARBA00022989"/>
    </source>
</evidence>
<dbReference type="Proteomes" id="UP001385951">
    <property type="component" value="Unassembled WGS sequence"/>
</dbReference>
<feature type="signal peptide" evidence="13">
    <location>
        <begin position="1"/>
        <end position="19"/>
    </location>
</feature>
<name>A0AAW0GVC5_9APHY</name>
<evidence type="ECO:0000313" key="14">
    <source>
        <dbReference type="EMBL" id="KAK7693481.1"/>
    </source>
</evidence>
<dbReference type="GO" id="GO:0031965">
    <property type="term" value="C:nuclear membrane"/>
    <property type="evidence" value="ECO:0007669"/>
    <property type="project" value="UniProtKB-SubCell"/>
</dbReference>
<evidence type="ECO:0008006" key="16">
    <source>
        <dbReference type="Google" id="ProtNLM"/>
    </source>
</evidence>
<evidence type="ECO:0000313" key="15">
    <source>
        <dbReference type="Proteomes" id="UP001385951"/>
    </source>
</evidence>
<reference evidence="14 15" key="1">
    <citation type="submission" date="2022-09" db="EMBL/GenBank/DDBJ databases">
        <authorList>
            <person name="Palmer J.M."/>
        </authorList>
    </citation>
    <scope>NUCLEOTIDE SEQUENCE [LARGE SCALE GENOMIC DNA]</scope>
    <source>
        <strain evidence="14 15">DSM 7382</strain>
    </source>
</reference>
<keyword evidence="15" id="KW-1185">Reference proteome</keyword>
<evidence type="ECO:0000256" key="11">
    <source>
        <dbReference type="RuleBase" id="RU368082"/>
    </source>
</evidence>
<comment type="similarity">
    <text evidence="2 11">Belongs to the KAR5 family.</text>
</comment>
<dbReference type="InterPro" id="IPR007292">
    <property type="entry name" value="Nuclear_fusion_Kar5"/>
</dbReference>
<comment type="caution">
    <text evidence="14">The sequence shown here is derived from an EMBL/GenBank/DDBJ whole genome shotgun (WGS) entry which is preliminary data.</text>
</comment>
<dbReference type="Pfam" id="PF04163">
    <property type="entry name" value="Tht1"/>
    <property type="match status" value="1"/>
</dbReference>